<dbReference type="AlphaFoldDB" id="A0A0K2T0V3"/>
<dbReference type="EMBL" id="HACA01002303">
    <property type="protein sequence ID" value="CDW19664.1"/>
    <property type="molecule type" value="Transcribed_RNA"/>
</dbReference>
<accession>A0A0K2T0V3</accession>
<reference evidence="2" key="1">
    <citation type="submission" date="2014-05" db="EMBL/GenBank/DDBJ databases">
        <authorList>
            <person name="Chronopoulou M."/>
        </authorList>
    </citation>
    <scope>NUCLEOTIDE SEQUENCE</scope>
    <source>
        <tissue evidence="2">Whole organism</tissue>
    </source>
</reference>
<organism evidence="2">
    <name type="scientific">Lepeophtheirus salmonis</name>
    <name type="common">Salmon louse</name>
    <name type="synonym">Caligus salmonis</name>
    <dbReference type="NCBI Taxonomy" id="72036"/>
    <lineage>
        <taxon>Eukaryota</taxon>
        <taxon>Metazoa</taxon>
        <taxon>Ecdysozoa</taxon>
        <taxon>Arthropoda</taxon>
        <taxon>Crustacea</taxon>
        <taxon>Multicrustacea</taxon>
        <taxon>Hexanauplia</taxon>
        <taxon>Copepoda</taxon>
        <taxon>Siphonostomatoida</taxon>
        <taxon>Caligidae</taxon>
        <taxon>Lepeophtheirus</taxon>
    </lineage>
</organism>
<feature type="region of interest" description="Disordered" evidence="1">
    <location>
        <begin position="1"/>
        <end position="32"/>
    </location>
</feature>
<protein>
    <submittedName>
        <fullName evidence="2">Uncharacterized protein</fullName>
    </submittedName>
</protein>
<feature type="compositionally biased region" description="Low complexity" evidence="1">
    <location>
        <begin position="13"/>
        <end position="31"/>
    </location>
</feature>
<sequence length="51" mass="5253">MGVIGGARYPLLSESSSSTSSEVNPSPSFSSITESKSVISILFNSDCVPSL</sequence>
<name>A0A0K2T0V3_LEPSM</name>
<evidence type="ECO:0000256" key="1">
    <source>
        <dbReference type="SAM" id="MobiDB-lite"/>
    </source>
</evidence>
<proteinExistence type="predicted"/>
<evidence type="ECO:0000313" key="2">
    <source>
        <dbReference type="EMBL" id="CDW19664.1"/>
    </source>
</evidence>